<evidence type="ECO:0000313" key="7">
    <source>
        <dbReference type="Proteomes" id="UP000185744"/>
    </source>
</evidence>
<protein>
    <submittedName>
        <fullName evidence="6">Radical SAM superfamily enzyme</fullName>
    </submittedName>
</protein>
<dbReference type="STRING" id="1903181.BTN85_0555"/>
<keyword evidence="2" id="KW-0479">Metal-binding</keyword>
<dbReference type="GO" id="GO:0046872">
    <property type="term" value="F:metal ion binding"/>
    <property type="evidence" value="ECO:0007669"/>
    <property type="project" value="UniProtKB-KW"/>
</dbReference>
<name>A0A1Q6DUL9_METT1</name>
<sequence>MKEISVLDKKGLDLFLEIGDNDVKLRSSGPFSIFAKPIVSKVNWLLENEKPIRVSEDQVTLSTWIPPIPSEPFKRAIKAEIKSRIFNENIPEAVSMNISACTLNCEECNILGEGSQLETKLIKDFMDEVQEMGAISLGFAEGDPLLRDDLFELIEHVDKDKSTVSVFTPGPLMDDETASKLKEKGVHSVITGIKSPIPSEHNKARGKKRAFQDAINCMETCVDKGLNVSMHTHVKPSLVEEGKITEIYELAKKTDVHELTLWESHPTWSYKDKTSLILSESHRNKLTKLYKKWNKTEGPRIFYNHVFESEDMFGCMAGKRWLNLIHDGTLTPCTYVPISFGNIKEEKVETIWQRMQESDAIQCGEKCKMLDEEFRTKVVDKHSVQEMPIDYRNISW</sequence>
<evidence type="ECO:0000256" key="2">
    <source>
        <dbReference type="ARBA" id="ARBA00022723"/>
    </source>
</evidence>
<dbReference type="GO" id="GO:0006783">
    <property type="term" value="P:heme biosynthetic process"/>
    <property type="evidence" value="ECO:0007669"/>
    <property type="project" value="TreeGrafter"/>
</dbReference>
<dbReference type="GO" id="GO:0003824">
    <property type="term" value="F:catalytic activity"/>
    <property type="evidence" value="ECO:0007669"/>
    <property type="project" value="InterPro"/>
</dbReference>
<dbReference type="InParanoid" id="A0A1Q6DUL9"/>
<dbReference type="PROSITE" id="PS51918">
    <property type="entry name" value="RADICAL_SAM"/>
    <property type="match status" value="1"/>
</dbReference>
<dbReference type="SFLD" id="SFLDG01067">
    <property type="entry name" value="SPASM/twitch_domain_containing"/>
    <property type="match status" value="1"/>
</dbReference>
<dbReference type="Pfam" id="PF13186">
    <property type="entry name" value="SPASM"/>
    <property type="match status" value="1"/>
</dbReference>
<dbReference type="InterPro" id="IPR050377">
    <property type="entry name" value="Radical_SAM_PqqE_MftC-like"/>
</dbReference>
<dbReference type="AlphaFoldDB" id="A0A1Q6DUL9"/>
<dbReference type="Pfam" id="PF04055">
    <property type="entry name" value="Radical_SAM"/>
    <property type="match status" value="1"/>
</dbReference>
<organism evidence="6 7">
    <name type="scientific">Methanohalarchaeum thermophilum</name>
    <dbReference type="NCBI Taxonomy" id="1903181"/>
    <lineage>
        <taxon>Archaea</taxon>
        <taxon>Methanobacteriati</taxon>
        <taxon>Methanobacteriota</taxon>
        <taxon>Methanonatronarchaeia</taxon>
        <taxon>Methanonatronarchaeales</taxon>
        <taxon>Methanonatronarchaeaceae</taxon>
        <taxon>Candidatus Methanohalarchaeum</taxon>
    </lineage>
</organism>
<evidence type="ECO:0000313" key="6">
    <source>
        <dbReference type="EMBL" id="OKY78070.1"/>
    </source>
</evidence>
<reference evidence="6" key="1">
    <citation type="submission" date="2016-12" db="EMBL/GenBank/DDBJ databases">
        <title>Discovery of methanogenic haloarchaea.</title>
        <authorList>
            <person name="Sorokin D.Y."/>
            <person name="Makarova K.S."/>
            <person name="Abbas B."/>
            <person name="Ferrer M."/>
            <person name="Golyshin P.N."/>
        </authorList>
    </citation>
    <scope>NUCLEOTIDE SEQUENCE [LARGE SCALE GENOMIC DNA]</scope>
    <source>
        <strain evidence="6">HMET1</strain>
    </source>
</reference>
<dbReference type="InterPro" id="IPR023885">
    <property type="entry name" value="4Fe4S-binding_SPASM_dom"/>
</dbReference>
<dbReference type="CDD" id="cd01335">
    <property type="entry name" value="Radical_SAM"/>
    <property type="match status" value="1"/>
</dbReference>
<keyword evidence="4" id="KW-0411">Iron-sulfur</keyword>
<accession>A0A1Q6DUL9</accession>
<dbReference type="InterPro" id="IPR007197">
    <property type="entry name" value="rSAM"/>
</dbReference>
<keyword evidence="3" id="KW-0408">Iron</keyword>
<evidence type="ECO:0000256" key="4">
    <source>
        <dbReference type="ARBA" id="ARBA00023014"/>
    </source>
</evidence>
<comment type="caution">
    <text evidence="6">The sequence shown here is derived from an EMBL/GenBank/DDBJ whole genome shotgun (WGS) entry which is preliminary data.</text>
</comment>
<keyword evidence="1" id="KW-0949">S-adenosyl-L-methionine</keyword>
<gene>
    <name evidence="6" type="ORF">BTN85_0555</name>
</gene>
<dbReference type="GO" id="GO:0051536">
    <property type="term" value="F:iron-sulfur cluster binding"/>
    <property type="evidence" value="ECO:0007669"/>
    <property type="project" value="UniProtKB-KW"/>
</dbReference>
<dbReference type="Gene3D" id="3.20.20.70">
    <property type="entry name" value="Aldolase class I"/>
    <property type="match status" value="1"/>
</dbReference>
<dbReference type="SFLD" id="SFLDS00029">
    <property type="entry name" value="Radical_SAM"/>
    <property type="match status" value="1"/>
</dbReference>
<dbReference type="EMBL" id="MSDW01000001">
    <property type="protein sequence ID" value="OKY78070.1"/>
    <property type="molecule type" value="Genomic_DNA"/>
</dbReference>
<dbReference type="InterPro" id="IPR058240">
    <property type="entry name" value="rSAM_sf"/>
</dbReference>
<dbReference type="InterPro" id="IPR013785">
    <property type="entry name" value="Aldolase_TIM"/>
</dbReference>
<evidence type="ECO:0000259" key="5">
    <source>
        <dbReference type="PROSITE" id="PS51918"/>
    </source>
</evidence>
<dbReference type="PANTHER" id="PTHR11228:SF7">
    <property type="entry name" value="PQQA PEPTIDE CYCLASE"/>
    <property type="match status" value="1"/>
</dbReference>
<proteinExistence type="predicted"/>
<feature type="domain" description="Radical SAM core" evidence="5">
    <location>
        <begin position="88"/>
        <end position="300"/>
    </location>
</feature>
<dbReference type="Proteomes" id="UP000185744">
    <property type="component" value="Unassembled WGS sequence"/>
</dbReference>
<evidence type="ECO:0000256" key="3">
    <source>
        <dbReference type="ARBA" id="ARBA00023004"/>
    </source>
</evidence>
<evidence type="ECO:0000256" key="1">
    <source>
        <dbReference type="ARBA" id="ARBA00022691"/>
    </source>
</evidence>
<dbReference type="PANTHER" id="PTHR11228">
    <property type="entry name" value="RADICAL SAM DOMAIN PROTEIN"/>
    <property type="match status" value="1"/>
</dbReference>
<keyword evidence="7" id="KW-1185">Reference proteome</keyword>
<dbReference type="SUPFAM" id="SSF102114">
    <property type="entry name" value="Radical SAM enzymes"/>
    <property type="match status" value="1"/>
</dbReference>